<accession>A0ABR0UYC9</accession>
<evidence type="ECO:0000259" key="1">
    <source>
        <dbReference type="Pfam" id="PF03372"/>
    </source>
</evidence>
<organism evidence="2 3">
    <name type="scientific">Rehmannia glutinosa</name>
    <name type="common">Chinese foxglove</name>
    <dbReference type="NCBI Taxonomy" id="99300"/>
    <lineage>
        <taxon>Eukaryota</taxon>
        <taxon>Viridiplantae</taxon>
        <taxon>Streptophyta</taxon>
        <taxon>Embryophyta</taxon>
        <taxon>Tracheophyta</taxon>
        <taxon>Spermatophyta</taxon>
        <taxon>Magnoliopsida</taxon>
        <taxon>eudicotyledons</taxon>
        <taxon>Gunneridae</taxon>
        <taxon>Pentapetalae</taxon>
        <taxon>asterids</taxon>
        <taxon>lamiids</taxon>
        <taxon>Lamiales</taxon>
        <taxon>Orobanchaceae</taxon>
        <taxon>Rehmannieae</taxon>
        <taxon>Rehmannia</taxon>
    </lineage>
</organism>
<comment type="caution">
    <text evidence="2">The sequence shown here is derived from an EMBL/GenBank/DDBJ whole genome shotgun (WGS) entry which is preliminary data.</text>
</comment>
<evidence type="ECO:0000313" key="2">
    <source>
        <dbReference type="EMBL" id="KAK6126945.1"/>
    </source>
</evidence>
<keyword evidence="3" id="KW-1185">Reference proteome</keyword>
<dbReference type="InterPro" id="IPR005135">
    <property type="entry name" value="Endo/exonuclease/phosphatase"/>
</dbReference>
<sequence>MFVVESVGKKGGLVLLWKDPLMVTIQSFSMGHIDSLIEDGSIVRFTGFYDNPEVSKRGESWLLLCRLATIQEIKDVPWLVGGDFNEICNHNEKCGGRRRPENKMEEFRNVIEECEMRELYGTCEHFTWVNIRTEQIADIGDLIVREPTRFERGITWRWDGITSMIKLINGYE</sequence>
<reference evidence="2 3" key="1">
    <citation type="journal article" date="2021" name="Comput. Struct. Biotechnol. J.">
        <title>De novo genome assembly of the potent medicinal plant Rehmannia glutinosa using nanopore technology.</title>
        <authorList>
            <person name="Ma L."/>
            <person name="Dong C."/>
            <person name="Song C."/>
            <person name="Wang X."/>
            <person name="Zheng X."/>
            <person name="Niu Y."/>
            <person name="Chen S."/>
            <person name="Feng W."/>
        </authorList>
    </citation>
    <scope>NUCLEOTIDE SEQUENCE [LARGE SCALE GENOMIC DNA]</scope>
    <source>
        <strain evidence="2">DH-2019</strain>
    </source>
</reference>
<dbReference type="Proteomes" id="UP001318860">
    <property type="component" value="Unassembled WGS sequence"/>
</dbReference>
<dbReference type="Pfam" id="PF03372">
    <property type="entry name" value="Exo_endo_phos"/>
    <property type="match status" value="1"/>
</dbReference>
<proteinExistence type="predicted"/>
<dbReference type="InterPro" id="IPR036691">
    <property type="entry name" value="Endo/exonu/phosph_ase_sf"/>
</dbReference>
<dbReference type="PANTHER" id="PTHR35218:SF9">
    <property type="entry name" value="ENDONUCLEASE_EXONUCLEASE_PHOSPHATASE DOMAIN-CONTAINING PROTEIN"/>
    <property type="match status" value="1"/>
</dbReference>
<evidence type="ECO:0000313" key="3">
    <source>
        <dbReference type="Proteomes" id="UP001318860"/>
    </source>
</evidence>
<dbReference type="PANTHER" id="PTHR35218">
    <property type="entry name" value="RNASE H DOMAIN-CONTAINING PROTEIN"/>
    <property type="match status" value="1"/>
</dbReference>
<dbReference type="EMBL" id="JABTTQ020001944">
    <property type="protein sequence ID" value="KAK6126945.1"/>
    <property type="molecule type" value="Genomic_DNA"/>
</dbReference>
<feature type="domain" description="Endonuclease/exonuclease/phosphatase" evidence="1">
    <location>
        <begin position="8"/>
        <end position="116"/>
    </location>
</feature>
<dbReference type="Gene3D" id="3.60.10.10">
    <property type="entry name" value="Endonuclease/exonuclease/phosphatase"/>
    <property type="match status" value="1"/>
</dbReference>
<dbReference type="SUPFAM" id="SSF56219">
    <property type="entry name" value="DNase I-like"/>
    <property type="match status" value="1"/>
</dbReference>
<protein>
    <recommendedName>
        <fullName evidence="1">Endonuclease/exonuclease/phosphatase domain-containing protein</fullName>
    </recommendedName>
</protein>
<gene>
    <name evidence="2" type="ORF">DH2020_039310</name>
</gene>
<name>A0ABR0UYC9_REHGL</name>